<dbReference type="PANTHER" id="PTHR40278:SF1">
    <property type="entry name" value="DNA UTILIZATION PROTEIN HOFN"/>
    <property type="match status" value="1"/>
</dbReference>
<sequence>MRRVNLLPPEERRSRTEGLPGGLVGLFLVAAAALLVALAVVYLVFLLRLNGLEQEVAELDGQISQQNARLQELAPFSDLQARLEEKKPVADGIFRTRFPWDDFLQGLAFVVPETTALQTLTGEAAPVDVEAPAEQPLDPPGAVTFTGVALPNYQNVADFVVRMNNLEHLSNAQLNSAELDRETFVEPAIEFEVASELLTVSGDRGTEVRIEGGERAEAVDNGGFREVASSDSAAAEQYAAAGARRR</sequence>
<protein>
    <submittedName>
        <fullName evidence="2">Type IV pilus biogenesis protein PilN</fullName>
    </submittedName>
</protein>
<accession>A0A6J4RIB8</accession>
<dbReference type="EMBL" id="CADCVK010000111">
    <property type="protein sequence ID" value="CAA9469636.1"/>
    <property type="molecule type" value="Genomic_DNA"/>
</dbReference>
<dbReference type="PANTHER" id="PTHR40278">
    <property type="entry name" value="DNA UTILIZATION PROTEIN HOFN"/>
    <property type="match status" value="1"/>
</dbReference>
<keyword evidence="1" id="KW-0812">Transmembrane</keyword>
<evidence type="ECO:0000256" key="1">
    <source>
        <dbReference type="SAM" id="Phobius"/>
    </source>
</evidence>
<evidence type="ECO:0000313" key="2">
    <source>
        <dbReference type="EMBL" id="CAA9469636.1"/>
    </source>
</evidence>
<gene>
    <name evidence="2" type="ORF">AVDCRST_MAG12-664</name>
</gene>
<organism evidence="2">
    <name type="scientific">uncultured Rubrobacteraceae bacterium</name>
    <dbReference type="NCBI Taxonomy" id="349277"/>
    <lineage>
        <taxon>Bacteria</taxon>
        <taxon>Bacillati</taxon>
        <taxon>Actinomycetota</taxon>
        <taxon>Rubrobacteria</taxon>
        <taxon>Rubrobacterales</taxon>
        <taxon>Rubrobacteraceae</taxon>
        <taxon>environmental samples</taxon>
    </lineage>
</organism>
<proteinExistence type="predicted"/>
<keyword evidence="1" id="KW-1133">Transmembrane helix</keyword>
<reference evidence="2" key="1">
    <citation type="submission" date="2020-02" db="EMBL/GenBank/DDBJ databases">
        <authorList>
            <person name="Meier V. D."/>
        </authorList>
    </citation>
    <scope>NUCLEOTIDE SEQUENCE</scope>
    <source>
        <strain evidence="2">AVDCRST_MAG12</strain>
    </source>
</reference>
<feature type="transmembrane region" description="Helical" evidence="1">
    <location>
        <begin position="21"/>
        <end position="45"/>
    </location>
</feature>
<dbReference type="AlphaFoldDB" id="A0A6J4RIB8"/>
<keyword evidence="1" id="KW-0472">Membrane</keyword>
<name>A0A6J4RIB8_9ACTN</name>
<dbReference type="InterPro" id="IPR052534">
    <property type="entry name" value="Extracell_DNA_Util/SecSys_Comp"/>
</dbReference>